<feature type="chain" id="PRO_5047520104" description="Defensin-like protein" evidence="1">
    <location>
        <begin position="30"/>
        <end position="91"/>
    </location>
</feature>
<dbReference type="EMBL" id="JAGKQM010000017">
    <property type="protein sequence ID" value="KAH0867042.1"/>
    <property type="molecule type" value="Genomic_DNA"/>
</dbReference>
<organism evidence="2 3">
    <name type="scientific">Brassica napus</name>
    <name type="common">Rape</name>
    <dbReference type="NCBI Taxonomy" id="3708"/>
    <lineage>
        <taxon>Eukaryota</taxon>
        <taxon>Viridiplantae</taxon>
        <taxon>Streptophyta</taxon>
        <taxon>Embryophyta</taxon>
        <taxon>Tracheophyta</taxon>
        <taxon>Spermatophyta</taxon>
        <taxon>Magnoliopsida</taxon>
        <taxon>eudicotyledons</taxon>
        <taxon>Gunneridae</taxon>
        <taxon>Pentapetalae</taxon>
        <taxon>rosids</taxon>
        <taxon>malvids</taxon>
        <taxon>Brassicales</taxon>
        <taxon>Brassicaceae</taxon>
        <taxon>Brassiceae</taxon>
        <taxon>Brassica</taxon>
    </lineage>
</organism>
<sequence length="91" mass="9893">MNEMKKSVIFSFNVLTRLIILVLVAGAMGQGSKKKNIWCPVLLDNNQNGSCKDKQGCISACKKRTEPLGKTEINTGCIPGNKCGCYIRCPA</sequence>
<comment type="caution">
    <text evidence="2">The sequence shown here is derived from an EMBL/GenBank/DDBJ whole genome shotgun (WGS) entry which is preliminary data.</text>
</comment>
<proteinExistence type="predicted"/>
<keyword evidence="1" id="KW-0732">Signal</keyword>
<keyword evidence="3" id="KW-1185">Reference proteome</keyword>
<protein>
    <recommendedName>
        <fullName evidence="4">Defensin-like protein</fullName>
    </recommendedName>
</protein>
<name>A0ABQ7YHF1_BRANA</name>
<accession>A0ABQ7YHF1</accession>
<gene>
    <name evidence="2" type="ORF">HID58_074064</name>
</gene>
<evidence type="ECO:0008006" key="4">
    <source>
        <dbReference type="Google" id="ProtNLM"/>
    </source>
</evidence>
<evidence type="ECO:0000313" key="3">
    <source>
        <dbReference type="Proteomes" id="UP000824890"/>
    </source>
</evidence>
<feature type="signal peptide" evidence="1">
    <location>
        <begin position="1"/>
        <end position="29"/>
    </location>
</feature>
<evidence type="ECO:0000256" key="1">
    <source>
        <dbReference type="SAM" id="SignalP"/>
    </source>
</evidence>
<evidence type="ECO:0000313" key="2">
    <source>
        <dbReference type="EMBL" id="KAH0867042.1"/>
    </source>
</evidence>
<reference evidence="2 3" key="1">
    <citation type="submission" date="2021-05" db="EMBL/GenBank/DDBJ databases">
        <title>Genome Assembly of Synthetic Allotetraploid Brassica napus Reveals Homoeologous Exchanges between Subgenomes.</title>
        <authorList>
            <person name="Davis J.T."/>
        </authorList>
    </citation>
    <scope>NUCLEOTIDE SEQUENCE [LARGE SCALE GENOMIC DNA]</scope>
    <source>
        <strain evidence="3">cv. Da-Ae</strain>
        <tissue evidence="2">Seedling</tissue>
    </source>
</reference>
<dbReference type="Proteomes" id="UP000824890">
    <property type="component" value="Unassembled WGS sequence"/>
</dbReference>